<feature type="transmembrane region" description="Helical" evidence="2">
    <location>
        <begin position="40"/>
        <end position="65"/>
    </location>
</feature>
<accession>A0ABP9M1X8</accession>
<organism evidence="3 4">
    <name type="scientific">Microbacterium yannicii</name>
    <dbReference type="NCBI Taxonomy" id="671622"/>
    <lineage>
        <taxon>Bacteria</taxon>
        <taxon>Bacillati</taxon>
        <taxon>Actinomycetota</taxon>
        <taxon>Actinomycetes</taxon>
        <taxon>Micrococcales</taxon>
        <taxon>Microbacteriaceae</taxon>
        <taxon>Microbacterium</taxon>
    </lineage>
</organism>
<keyword evidence="2" id="KW-0812">Transmembrane</keyword>
<name>A0ABP9M1X8_9MICO</name>
<evidence type="ECO:0008006" key="5">
    <source>
        <dbReference type="Google" id="ProtNLM"/>
    </source>
</evidence>
<evidence type="ECO:0000256" key="1">
    <source>
        <dbReference type="SAM" id="MobiDB-lite"/>
    </source>
</evidence>
<protein>
    <recommendedName>
        <fullName evidence="5">MFS transporter</fullName>
    </recommendedName>
</protein>
<evidence type="ECO:0000256" key="2">
    <source>
        <dbReference type="SAM" id="Phobius"/>
    </source>
</evidence>
<keyword evidence="2" id="KW-1133">Transmembrane helix</keyword>
<dbReference type="Proteomes" id="UP001501407">
    <property type="component" value="Unassembled WGS sequence"/>
</dbReference>
<evidence type="ECO:0000313" key="4">
    <source>
        <dbReference type="Proteomes" id="UP001501407"/>
    </source>
</evidence>
<dbReference type="EMBL" id="BAABKZ010000001">
    <property type="protein sequence ID" value="GAA5086817.1"/>
    <property type="molecule type" value="Genomic_DNA"/>
</dbReference>
<gene>
    <name evidence="3" type="ORF">GCM10025760_07150</name>
</gene>
<proteinExistence type="predicted"/>
<feature type="transmembrane region" description="Helical" evidence="2">
    <location>
        <begin position="112"/>
        <end position="130"/>
    </location>
</feature>
<comment type="caution">
    <text evidence="3">The sequence shown here is derived from an EMBL/GenBank/DDBJ whole genome shotgun (WGS) entry which is preliminary data.</text>
</comment>
<feature type="transmembrane region" description="Helical" evidence="2">
    <location>
        <begin position="85"/>
        <end position="105"/>
    </location>
</feature>
<dbReference type="RefSeq" id="WP_194412573.1">
    <property type="nucleotide sequence ID" value="NZ_BAABKZ010000001.1"/>
</dbReference>
<feature type="compositionally biased region" description="Low complexity" evidence="1">
    <location>
        <begin position="10"/>
        <end position="22"/>
    </location>
</feature>
<evidence type="ECO:0000313" key="3">
    <source>
        <dbReference type="EMBL" id="GAA5086817.1"/>
    </source>
</evidence>
<reference evidence="4" key="1">
    <citation type="journal article" date="2019" name="Int. J. Syst. Evol. Microbiol.">
        <title>The Global Catalogue of Microorganisms (GCM) 10K type strain sequencing project: providing services to taxonomists for standard genome sequencing and annotation.</title>
        <authorList>
            <consortium name="The Broad Institute Genomics Platform"/>
            <consortium name="The Broad Institute Genome Sequencing Center for Infectious Disease"/>
            <person name="Wu L."/>
            <person name="Ma J."/>
        </authorList>
    </citation>
    <scope>NUCLEOTIDE SEQUENCE [LARGE SCALE GENOMIC DNA]</scope>
    <source>
        <strain evidence="4">JCM 18959</strain>
    </source>
</reference>
<feature type="region of interest" description="Disordered" evidence="1">
    <location>
        <begin position="1"/>
        <end position="29"/>
    </location>
</feature>
<sequence>MASASGPESTTTATTTAATTTAVPGGRGPTVAATQPGWRFWVALGAWTAVVAGFVLGLMNFWHLLALALGLALGGGPSVDDQVTVWWTFVGIVIGLTVAAVAAVVARRWVAFFLALIIAAACGFFALVLFPNVRPMVAPVAPVEHVDPGPPPCACYSGGICDCPGG</sequence>
<keyword evidence="4" id="KW-1185">Reference proteome</keyword>
<keyword evidence="2" id="KW-0472">Membrane</keyword>